<organism evidence="2 3">
    <name type="scientific">Saprolegnia diclina (strain VS20)</name>
    <dbReference type="NCBI Taxonomy" id="1156394"/>
    <lineage>
        <taxon>Eukaryota</taxon>
        <taxon>Sar</taxon>
        <taxon>Stramenopiles</taxon>
        <taxon>Oomycota</taxon>
        <taxon>Saprolegniomycetes</taxon>
        <taxon>Saprolegniales</taxon>
        <taxon>Saprolegniaceae</taxon>
        <taxon>Saprolegnia</taxon>
    </lineage>
</organism>
<dbReference type="AlphaFoldDB" id="T0RPG0"/>
<accession>T0RPG0</accession>
<sequence length="216" mass="23379">MTDNERKPRAGQPTQPDALALPHQLPPMPRSLWTPALAAFRNSNTAMPSSVRAEWPRIELFSVDLPSSVLALLAATLPLHPHVELRCSGPDVAQLASLVAVFGPALRSVRLSFWRGVVDGQGHAIATLLLQHCPRLRCVSIYINSYSQNEVDGLLAIVTHPNVKQLAVNMQGTTTIAPRLGHHLAAWLSTAPATKLDVANVTQMDHDAAVAFYDAL</sequence>
<reference evidence="2 3" key="1">
    <citation type="submission" date="2012-04" db="EMBL/GenBank/DDBJ databases">
        <title>The Genome Sequence of Saprolegnia declina VS20.</title>
        <authorList>
            <consortium name="The Broad Institute Genome Sequencing Platform"/>
            <person name="Russ C."/>
            <person name="Nusbaum C."/>
            <person name="Tyler B."/>
            <person name="van West P."/>
            <person name="Dieguez-Uribeondo J."/>
            <person name="de Bruijn I."/>
            <person name="Tripathy S."/>
            <person name="Jiang R."/>
            <person name="Young S.K."/>
            <person name="Zeng Q."/>
            <person name="Gargeya S."/>
            <person name="Fitzgerald M."/>
            <person name="Haas B."/>
            <person name="Abouelleil A."/>
            <person name="Alvarado L."/>
            <person name="Arachchi H.M."/>
            <person name="Berlin A."/>
            <person name="Chapman S.B."/>
            <person name="Goldberg J."/>
            <person name="Griggs A."/>
            <person name="Gujja S."/>
            <person name="Hansen M."/>
            <person name="Howarth C."/>
            <person name="Imamovic A."/>
            <person name="Larimer J."/>
            <person name="McCowen C."/>
            <person name="Montmayeur A."/>
            <person name="Murphy C."/>
            <person name="Neiman D."/>
            <person name="Pearson M."/>
            <person name="Priest M."/>
            <person name="Roberts A."/>
            <person name="Saif S."/>
            <person name="Shea T."/>
            <person name="Sisk P."/>
            <person name="Sykes S."/>
            <person name="Wortman J."/>
            <person name="Nusbaum C."/>
            <person name="Birren B."/>
        </authorList>
    </citation>
    <scope>NUCLEOTIDE SEQUENCE [LARGE SCALE GENOMIC DNA]</scope>
    <source>
        <strain evidence="2 3">VS20</strain>
    </source>
</reference>
<evidence type="ECO:0000256" key="1">
    <source>
        <dbReference type="SAM" id="MobiDB-lite"/>
    </source>
</evidence>
<evidence type="ECO:0000313" key="2">
    <source>
        <dbReference type="EMBL" id="EQC34388.1"/>
    </source>
</evidence>
<evidence type="ECO:0008006" key="4">
    <source>
        <dbReference type="Google" id="ProtNLM"/>
    </source>
</evidence>
<dbReference type="OMA" id="GINWATD"/>
<dbReference type="VEuPathDB" id="FungiDB:SDRG_08158"/>
<proteinExistence type="predicted"/>
<name>T0RPG0_SAPDV</name>
<gene>
    <name evidence="2" type="ORF">SDRG_08158</name>
</gene>
<dbReference type="EMBL" id="JH767155">
    <property type="protein sequence ID" value="EQC34388.1"/>
    <property type="molecule type" value="Genomic_DNA"/>
</dbReference>
<keyword evidence="3" id="KW-1185">Reference proteome</keyword>
<evidence type="ECO:0000313" key="3">
    <source>
        <dbReference type="Proteomes" id="UP000030762"/>
    </source>
</evidence>
<dbReference type="Proteomes" id="UP000030762">
    <property type="component" value="Unassembled WGS sequence"/>
</dbReference>
<dbReference type="RefSeq" id="XP_008612250.1">
    <property type="nucleotide sequence ID" value="XM_008614028.1"/>
</dbReference>
<dbReference type="InParanoid" id="T0RPG0"/>
<feature type="region of interest" description="Disordered" evidence="1">
    <location>
        <begin position="1"/>
        <end position="21"/>
    </location>
</feature>
<dbReference type="GeneID" id="19948885"/>
<protein>
    <recommendedName>
        <fullName evidence="4">F-box domain-containing protein</fullName>
    </recommendedName>
</protein>